<dbReference type="SUPFAM" id="SSF46689">
    <property type="entry name" value="Homeodomain-like"/>
    <property type="match status" value="1"/>
</dbReference>
<protein>
    <submittedName>
        <fullName evidence="6">Transcriptional regulator, TetR family</fullName>
    </submittedName>
</protein>
<feature type="DNA-binding region" description="H-T-H motif" evidence="4">
    <location>
        <begin position="30"/>
        <end position="49"/>
    </location>
</feature>
<reference evidence="7" key="1">
    <citation type="submission" date="2016-11" db="EMBL/GenBank/DDBJ databases">
        <title>Comparative genomic and phenotypic analysis of Granulibacter bethesdensis clinical isolates from patients with chronic granulomatous disease.</title>
        <authorList>
            <person name="Zarember K.A."/>
            <person name="Porcella S.F."/>
            <person name="Chu J."/>
            <person name="Ding L."/>
            <person name="Dahlstrom E."/>
            <person name="Barbian K."/>
            <person name="Martens C."/>
            <person name="Sykora L."/>
            <person name="Kramer S."/>
            <person name="Pettinato A.M."/>
            <person name="Hong H."/>
            <person name="Wald G."/>
            <person name="Berg L.J."/>
            <person name="Rogge L.S."/>
            <person name="Greenberg D.E."/>
            <person name="Falcone E.L."/>
            <person name="Neves J.F."/>
            <person name="Simoes M.J."/>
            <person name="Casal M."/>
            <person name="Rodriguez-Lopez F.C."/>
            <person name="Zelazny A."/>
            <person name="Gallin J.I."/>
            <person name="Holland S.M."/>
        </authorList>
    </citation>
    <scope>NUCLEOTIDE SEQUENCE [LARGE SCALE GENOMIC DNA]</scope>
    <source>
        <strain evidence="7">NIH9.1</strain>
    </source>
</reference>
<dbReference type="PANTHER" id="PTHR30055:SF220">
    <property type="entry name" value="TETR-FAMILY REGULATORY PROTEIN"/>
    <property type="match status" value="1"/>
</dbReference>
<proteinExistence type="predicted"/>
<evidence type="ECO:0000313" key="7">
    <source>
        <dbReference type="Proteomes" id="UP000182373"/>
    </source>
</evidence>
<dbReference type="PROSITE" id="PS50977">
    <property type="entry name" value="HTH_TETR_2"/>
    <property type="match status" value="1"/>
</dbReference>
<name>A0AAC9KCC8_9PROT</name>
<dbReference type="GO" id="GO:0000976">
    <property type="term" value="F:transcription cis-regulatory region binding"/>
    <property type="evidence" value="ECO:0007669"/>
    <property type="project" value="TreeGrafter"/>
</dbReference>
<dbReference type="EMBL" id="CP018191">
    <property type="protein sequence ID" value="APH54352.1"/>
    <property type="molecule type" value="Genomic_DNA"/>
</dbReference>
<dbReference type="InterPro" id="IPR036271">
    <property type="entry name" value="Tet_transcr_reg_TetR-rel_C_sf"/>
</dbReference>
<dbReference type="Gene3D" id="1.10.357.10">
    <property type="entry name" value="Tetracycline Repressor, domain 2"/>
    <property type="match status" value="1"/>
</dbReference>
<evidence type="ECO:0000256" key="2">
    <source>
        <dbReference type="ARBA" id="ARBA00023125"/>
    </source>
</evidence>
<organism evidence="6 7">
    <name type="scientific">Granulibacter bethesdensis</name>
    <dbReference type="NCBI Taxonomy" id="364410"/>
    <lineage>
        <taxon>Bacteria</taxon>
        <taxon>Pseudomonadati</taxon>
        <taxon>Pseudomonadota</taxon>
        <taxon>Alphaproteobacteria</taxon>
        <taxon>Acetobacterales</taxon>
        <taxon>Acetobacteraceae</taxon>
        <taxon>Granulibacter</taxon>
    </lineage>
</organism>
<evidence type="ECO:0000256" key="3">
    <source>
        <dbReference type="ARBA" id="ARBA00023163"/>
    </source>
</evidence>
<dbReference type="PANTHER" id="PTHR30055">
    <property type="entry name" value="HTH-TYPE TRANSCRIPTIONAL REGULATOR RUTR"/>
    <property type="match status" value="1"/>
</dbReference>
<dbReference type="Pfam" id="PF00440">
    <property type="entry name" value="TetR_N"/>
    <property type="match status" value="1"/>
</dbReference>
<dbReference type="RefSeq" id="WP_072572407.1">
    <property type="nucleotide sequence ID" value="NZ_CP018191.1"/>
</dbReference>
<dbReference type="PRINTS" id="PR00455">
    <property type="entry name" value="HTHTETR"/>
</dbReference>
<gene>
    <name evidence="6" type="ORF">GbCGDNIH9_1073</name>
</gene>
<keyword evidence="2 4" id="KW-0238">DNA-binding</keyword>
<evidence type="ECO:0000259" key="5">
    <source>
        <dbReference type="PROSITE" id="PS50977"/>
    </source>
</evidence>
<evidence type="ECO:0000256" key="4">
    <source>
        <dbReference type="PROSITE-ProRule" id="PRU00335"/>
    </source>
</evidence>
<evidence type="ECO:0000256" key="1">
    <source>
        <dbReference type="ARBA" id="ARBA00023015"/>
    </source>
</evidence>
<feature type="domain" description="HTH tetR-type" evidence="5">
    <location>
        <begin position="7"/>
        <end position="67"/>
    </location>
</feature>
<sequence length="207" mass="22769">MRAYHHGNLREALVSVGLELIAERGNTGFTNAEIARAVGVSPAAPYRHFRDRNELIAEIGRRGYALFEEALLTAWNGGRPDPVSAIEQCGRAYLSFAREHRAYYTAMFEPGFALEEVPALLTAAERAFGVIRMATEHACTTLPREKRPPALMVALHIWSMAHGIASLFVGRQDHTRRKLPMTAEELLEAGLLIYLQSLGLQNGGGAS</sequence>
<keyword evidence="1" id="KW-0805">Transcription regulation</keyword>
<evidence type="ECO:0000313" key="6">
    <source>
        <dbReference type="EMBL" id="APH54352.1"/>
    </source>
</evidence>
<dbReference type="GO" id="GO:0003700">
    <property type="term" value="F:DNA-binding transcription factor activity"/>
    <property type="evidence" value="ECO:0007669"/>
    <property type="project" value="TreeGrafter"/>
</dbReference>
<dbReference type="Pfam" id="PF13305">
    <property type="entry name" value="TetR_C_33"/>
    <property type="match status" value="1"/>
</dbReference>
<dbReference type="InterPro" id="IPR025996">
    <property type="entry name" value="MT1864/Rv1816-like_C"/>
</dbReference>
<keyword evidence="3" id="KW-0804">Transcription</keyword>
<dbReference type="Proteomes" id="UP000182373">
    <property type="component" value="Chromosome"/>
</dbReference>
<dbReference type="InterPro" id="IPR009057">
    <property type="entry name" value="Homeodomain-like_sf"/>
</dbReference>
<accession>A0AAC9KCC8</accession>
<dbReference type="SUPFAM" id="SSF48498">
    <property type="entry name" value="Tetracyclin repressor-like, C-terminal domain"/>
    <property type="match status" value="1"/>
</dbReference>
<dbReference type="InterPro" id="IPR050109">
    <property type="entry name" value="HTH-type_TetR-like_transc_reg"/>
</dbReference>
<dbReference type="InterPro" id="IPR001647">
    <property type="entry name" value="HTH_TetR"/>
</dbReference>
<dbReference type="AlphaFoldDB" id="A0AAC9KCC8"/>